<evidence type="ECO:0000256" key="3">
    <source>
        <dbReference type="ARBA" id="ARBA00022679"/>
    </source>
</evidence>
<evidence type="ECO:0000256" key="2">
    <source>
        <dbReference type="ARBA" id="ARBA00022603"/>
    </source>
</evidence>
<dbReference type="Pfam" id="PF02353">
    <property type="entry name" value="CMAS"/>
    <property type="match status" value="1"/>
</dbReference>
<keyword evidence="4" id="KW-0949">S-adenosyl-L-methionine</keyword>
<evidence type="ECO:0000256" key="7">
    <source>
        <dbReference type="SAM" id="MobiDB-lite"/>
    </source>
</evidence>
<dbReference type="GO" id="GO:0008610">
    <property type="term" value="P:lipid biosynthetic process"/>
    <property type="evidence" value="ECO:0007669"/>
    <property type="project" value="InterPro"/>
</dbReference>
<protein>
    <submittedName>
        <fullName evidence="8">Cyclopropane-fatty-acyl-phospholipid synthase</fullName>
        <ecNumber evidence="8">2.1.1.79</ecNumber>
    </submittedName>
</protein>
<reference evidence="8 9" key="1">
    <citation type="submission" date="2019-02" db="EMBL/GenBank/DDBJ databases">
        <title>Deep-cultivation of Planctomycetes and their phenomic and genomic characterization uncovers novel biology.</title>
        <authorList>
            <person name="Wiegand S."/>
            <person name="Jogler M."/>
            <person name="Boedeker C."/>
            <person name="Pinto D."/>
            <person name="Vollmers J."/>
            <person name="Rivas-Marin E."/>
            <person name="Kohn T."/>
            <person name="Peeters S.H."/>
            <person name="Heuer A."/>
            <person name="Rast P."/>
            <person name="Oberbeckmann S."/>
            <person name="Bunk B."/>
            <person name="Jeske O."/>
            <person name="Meyerdierks A."/>
            <person name="Storesund J.E."/>
            <person name="Kallscheuer N."/>
            <person name="Luecker S."/>
            <person name="Lage O.M."/>
            <person name="Pohl T."/>
            <person name="Merkel B.J."/>
            <person name="Hornburger P."/>
            <person name="Mueller R.-W."/>
            <person name="Bruemmer F."/>
            <person name="Labrenz M."/>
            <person name="Spormann A.M."/>
            <person name="Op Den Camp H."/>
            <person name="Overmann J."/>
            <person name="Amann R."/>
            <person name="Jetten M.S.M."/>
            <person name="Mascher T."/>
            <person name="Medema M.H."/>
            <person name="Devos D.P."/>
            <person name="Kaster A.-K."/>
            <person name="Ovreas L."/>
            <person name="Rohde M."/>
            <person name="Galperin M.Y."/>
            <person name="Jogler C."/>
        </authorList>
    </citation>
    <scope>NUCLEOTIDE SEQUENCE [LARGE SCALE GENOMIC DNA]</scope>
    <source>
        <strain evidence="8 9">CA85</strain>
    </source>
</reference>
<dbReference type="PIRSF" id="PIRSF003085">
    <property type="entry name" value="CMAS"/>
    <property type="match status" value="1"/>
</dbReference>
<comment type="caution">
    <text evidence="8">The sequence shown here is derived from an EMBL/GenBank/DDBJ whole genome shotgun (WGS) entry which is preliminary data.</text>
</comment>
<dbReference type="EC" id="2.1.1.79" evidence="8"/>
<dbReference type="SUPFAM" id="SSF53335">
    <property type="entry name" value="S-adenosyl-L-methionine-dependent methyltransferases"/>
    <property type="match status" value="1"/>
</dbReference>
<comment type="similarity">
    <text evidence="1">Belongs to the CFA/CMAS family.</text>
</comment>
<dbReference type="GO" id="GO:0032259">
    <property type="term" value="P:methylation"/>
    <property type="evidence" value="ECO:0007669"/>
    <property type="project" value="UniProtKB-KW"/>
</dbReference>
<keyword evidence="3 8" id="KW-0808">Transferase</keyword>
<dbReference type="PANTHER" id="PTHR43667">
    <property type="entry name" value="CYCLOPROPANE-FATTY-ACYL-PHOSPHOLIPID SYNTHASE"/>
    <property type="match status" value="1"/>
</dbReference>
<feature type="compositionally biased region" description="Polar residues" evidence="7">
    <location>
        <begin position="1"/>
        <end position="27"/>
    </location>
</feature>
<dbReference type="Gene3D" id="3.40.50.150">
    <property type="entry name" value="Vaccinia Virus protein VP39"/>
    <property type="match status" value="1"/>
</dbReference>
<dbReference type="InterPro" id="IPR029063">
    <property type="entry name" value="SAM-dependent_MTases_sf"/>
</dbReference>
<feature type="region of interest" description="Disordered" evidence="7">
    <location>
        <begin position="1"/>
        <end position="39"/>
    </location>
</feature>
<dbReference type="EMBL" id="SJPK01000009">
    <property type="protein sequence ID" value="TWT64889.1"/>
    <property type="molecule type" value="Genomic_DNA"/>
</dbReference>
<dbReference type="InterPro" id="IPR050723">
    <property type="entry name" value="CFA/CMAS"/>
</dbReference>
<evidence type="ECO:0000256" key="6">
    <source>
        <dbReference type="PIRSR" id="PIRSR003085-1"/>
    </source>
</evidence>
<proteinExistence type="inferred from homology"/>
<dbReference type="AlphaFoldDB" id="A0A5C5XQJ7"/>
<accession>A0A5C5XQJ7</accession>
<evidence type="ECO:0000313" key="9">
    <source>
        <dbReference type="Proteomes" id="UP000318053"/>
    </source>
</evidence>
<dbReference type="InterPro" id="IPR003333">
    <property type="entry name" value="CMAS"/>
</dbReference>
<dbReference type="GO" id="GO:0008825">
    <property type="term" value="F:cyclopropane-fatty-acyl-phospholipid synthase activity"/>
    <property type="evidence" value="ECO:0007669"/>
    <property type="project" value="UniProtKB-EC"/>
</dbReference>
<keyword evidence="5" id="KW-0443">Lipid metabolism</keyword>
<dbReference type="PANTHER" id="PTHR43667:SF2">
    <property type="entry name" value="FATTY ACID C-METHYL TRANSFERASE"/>
    <property type="match status" value="1"/>
</dbReference>
<evidence type="ECO:0000256" key="4">
    <source>
        <dbReference type="ARBA" id="ARBA00022691"/>
    </source>
</evidence>
<keyword evidence="9" id="KW-1185">Reference proteome</keyword>
<evidence type="ECO:0000313" key="8">
    <source>
        <dbReference type="EMBL" id="TWT64889.1"/>
    </source>
</evidence>
<evidence type="ECO:0000256" key="5">
    <source>
        <dbReference type="ARBA" id="ARBA00023098"/>
    </source>
</evidence>
<evidence type="ECO:0000256" key="1">
    <source>
        <dbReference type="ARBA" id="ARBA00010815"/>
    </source>
</evidence>
<name>A0A5C5XQJ7_9BACT</name>
<sequence length="447" mass="51150">MAYPRTFQSYSLSNPSKASTMSSGTTTERPRTDWNAGAIPSVRPERNAATLGWMQRLTRHKMLNWLSSLEGGQVQFSDPQSNEVFGSWESPHSVSWQIHDPTFYSLLATQGSLGLAESYLCGHWEVDDLTTFLRILCRNLGRTSGITTRLASAAGQLRRLAFRLDNNSRRGSRRHIAAHYDLSNEFFEMFLDPTMMYSSAWFESADTPLHDASRAKIDRVCGKLKLQPTDHLLEIGTGWGGFALHAAQQYGCQVTTTTISQAQFEMTRDRVRRAGLSERIDTLASDYRDLNGRYDKLVSIEVVEAIGERHLDDFFRQSSRLLKPGGRCVMQAIVMPEQRYQSYRRSVDFIQKYIFPGGFLPSIAAIQDSVGRSTSFRLDSIEDISPHYAQTLSHWRERFQNRLADVRSLGFDDRFIRMWEFYLCYCEAAFREHAVRVVQIAWDKPAR</sequence>
<organism evidence="8 9">
    <name type="scientific">Allorhodopirellula solitaria</name>
    <dbReference type="NCBI Taxonomy" id="2527987"/>
    <lineage>
        <taxon>Bacteria</taxon>
        <taxon>Pseudomonadati</taxon>
        <taxon>Planctomycetota</taxon>
        <taxon>Planctomycetia</taxon>
        <taxon>Pirellulales</taxon>
        <taxon>Pirellulaceae</taxon>
        <taxon>Allorhodopirellula</taxon>
    </lineage>
</organism>
<dbReference type="Proteomes" id="UP000318053">
    <property type="component" value="Unassembled WGS sequence"/>
</dbReference>
<keyword evidence="2 8" id="KW-0489">Methyltransferase</keyword>
<feature type="active site" evidence="6">
    <location>
        <position position="426"/>
    </location>
</feature>
<gene>
    <name evidence="8" type="primary">cfa_1</name>
    <name evidence="8" type="ORF">CA85_36740</name>
</gene>
<dbReference type="CDD" id="cd02440">
    <property type="entry name" value="AdoMet_MTases"/>
    <property type="match status" value="1"/>
</dbReference>